<sequence>MKKHSPNPPDALPDLAADAPDLSRLSEVTEPLVSARLRNPRLPDPVSHVFTILPDIDTPSLLAHACETLASINVMSTDLACDLESSRRNVALAIQQLAVVAELLVNRALDNLDPPDELPETCPPVNPEWPRPFLPTGGFCHGSIHAGYRH</sequence>
<dbReference type="Proteomes" id="UP000409037">
    <property type="component" value="Unassembled WGS sequence"/>
</dbReference>
<protein>
    <recommendedName>
        <fullName evidence="4">DUF3077 domain-containing protein</fullName>
    </recommendedName>
</protein>
<evidence type="ECO:0000256" key="1">
    <source>
        <dbReference type="SAM" id="MobiDB-lite"/>
    </source>
</evidence>
<gene>
    <name evidence="2" type="ORF">PS833_05505</name>
</gene>
<reference evidence="2 3" key="1">
    <citation type="submission" date="2019-09" db="EMBL/GenBank/DDBJ databases">
        <authorList>
            <person name="Chandra G."/>
            <person name="Truman W A."/>
        </authorList>
    </citation>
    <scope>NUCLEOTIDE SEQUENCE [LARGE SCALE GENOMIC DNA]</scope>
    <source>
        <strain evidence="2">PS833</strain>
    </source>
</reference>
<dbReference type="Pfam" id="PF19619">
    <property type="entry name" value="DUF6124"/>
    <property type="match status" value="1"/>
</dbReference>
<dbReference type="AlphaFoldDB" id="A0A5E7FHB6"/>
<feature type="region of interest" description="Disordered" evidence="1">
    <location>
        <begin position="1"/>
        <end position="20"/>
    </location>
</feature>
<organism evidence="2 3">
    <name type="scientific">Pseudomonas fluorescens</name>
    <dbReference type="NCBI Taxonomy" id="294"/>
    <lineage>
        <taxon>Bacteria</taxon>
        <taxon>Pseudomonadati</taxon>
        <taxon>Pseudomonadota</taxon>
        <taxon>Gammaproteobacteria</taxon>
        <taxon>Pseudomonadales</taxon>
        <taxon>Pseudomonadaceae</taxon>
        <taxon>Pseudomonas</taxon>
    </lineage>
</organism>
<accession>A0A5E7FHB6</accession>
<proteinExistence type="predicted"/>
<name>A0A5E7FHB6_PSEFL</name>
<feature type="compositionally biased region" description="Pro residues" evidence="1">
    <location>
        <begin position="1"/>
        <end position="11"/>
    </location>
</feature>
<evidence type="ECO:0000313" key="2">
    <source>
        <dbReference type="EMBL" id="VVO37537.1"/>
    </source>
</evidence>
<evidence type="ECO:0008006" key="4">
    <source>
        <dbReference type="Google" id="ProtNLM"/>
    </source>
</evidence>
<evidence type="ECO:0000313" key="3">
    <source>
        <dbReference type="Proteomes" id="UP000409037"/>
    </source>
</evidence>
<dbReference type="EMBL" id="CABVHU010000018">
    <property type="protein sequence ID" value="VVO37537.1"/>
    <property type="molecule type" value="Genomic_DNA"/>
</dbReference>